<sequence>MFSPRHNHLSSHELERLNKRRQLLAGVLLVLLLVAAFLFGERAAYSGLGLRPELYEAMKVEVPRLQQRVVELETQLDVERTAAEVDKRALEMVRREIAVQKDEIAGLAEGLRFYRSLMAPGDIAQGLSLRPLELVQQNDPGRYSFRIVAQQEARKHSLLNVDLFAEVVGVLDGERVSYSLADLSEELESNPIPLRFRYFQSTEGTLTLPEGFEPRSVSLVAKTTSPRGMEVQEEFPWQLKEKFTHVGK</sequence>
<proteinExistence type="predicted"/>
<protein>
    <submittedName>
        <fullName evidence="1">Uncharacterized protein</fullName>
    </submittedName>
</protein>
<evidence type="ECO:0000313" key="1">
    <source>
        <dbReference type="EMBL" id="PLW68246.1"/>
    </source>
</evidence>
<accession>A0A2N5X185</accession>
<dbReference type="OrthoDB" id="7056878at2"/>
<dbReference type="InterPro" id="IPR046703">
    <property type="entry name" value="DUF6776"/>
</dbReference>
<dbReference type="AlphaFoldDB" id="A0A2N5X185"/>
<keyword evidence="2" id="KW-1185">Reference proteome</keyword>
<dbReference type="Proteomes" id="UP000235005">
    <property type="component" value="Unassembled WGS sequence"/>
</dbReference>
<gene>
    <name evidence="1" type="ORF">C0039_13765</name>
</gene>
<reference evidence="1 2" key="1">
    <citation type="submission" date="2018-01" db="EMBL/GenBank/DDBJ databases">
        <title>The draft genome sequence of Halioglobus lutimaris HF004.</title>
        <authorList>
            <person name="Du Z.-J."/>
            <person name="Shi M.-J."/>
        </authorList>
    </citation>
    <scope>NUCLEOTIDE SEQUENCE [LARGE SCALE GENOMIC DNA]</scope>
    <source>
        <strain evidence="1 2">HF004</strain>
    </source>
</reference>
<dbReference type="Pfam" id="PF20567">
    <property type="entry name" value="DUF6776"/>
    <property type="match status" value="1"/>
</dbReference>
<name>A0A2N5X185_9GAMM</name>
<organism evidence="1 2">
    <name type="scientific">Pseudohalioglobus lutimaris</name>
    <dbReference type="NCBI Taxonomy" id="1737061"/>
    <lineage>
        <taxon>Bacteria</taxon>
        <taxon>Pseudomonadati</taxon>
        <taxon>Pseudomonadota</taxon>
        <taxon>Gammaproteobacteria</taxon>
        <taxon>Cellvibrionales</taxon>
        <taxon>Halieaceae</taxon>
        <taxon>Pseudohalioglobus</taxon>
    </lineage>
</organism>
<evidence type="ECO:0000313" key="2">
    <source>
        <dbReference type="Proteomes" id="UP000235005"/>
    </source>
</evidence>
<comment type="caution">
    <text evidence="1">The sequence shown here is derived from an EMBL/GenBank/DDBJ whole genome shotgun (WGS) entry which is preliminary data.</text>
</comment>
<dbReference type="EMBL" id="PKUS01000018">
    <property type="protein sequence ID" value="PLW68246.1"/>
    <property type="molecule type" value="Genomic_DNA"/>
</dbReference>
<dbReference type="RefSeq" id="WP_075999339.1">
    <property type="nucleotide sequence ID" value="NZ_PKUS01000018.1"/>
</dbReference>